<organism evidence="1 2">
    <name type="scientific">Lactococcus lactis subsp. lactis</name>
    <name type="common">Streptococcus lactis</name>
    <dbReference type="NCBI Taxonomy" id="1360"/>
    <lineage>
        <taxon>Bacteria</taxon>
        <taxon>Bacillati</taxon>
        <taxon>Bacillota</taxon>
        <taxon>Bacilli</taxon>
        <taxon>Lactobacillales</taxon>
        <taxon>Streptococcaceae</taxon>
        <taxon>Lactococcus</taxon>
    </lineage>
</organism>
<name>A0A0V8DLD5_LACLL</name>
<dbReference type="AlphaFoldDB" id="A0A0V8DLD5"/>
<comment type="caution">
    <text evidence="1">The sequence shown here is derived from an EMBL/GenBank/DDBJ whole genome shotgun (WGS) entry which is preliminary data.</text>
</comment>
<evidence type="ECO:0000313" key="1">
    <source>
        <dbReference type="EMBL" id="KSU14336.1"/>
    </source>
</evidence>
<sequence length="84" mass="9697">MNRKNNDLIIGSMSAGKSNWFPPVFWAYHCECGANYQGIYDKFKYQSNKKTLPLKNCPNCGKSIVQVNWLDYGNEKIDDKNSKQ</sequence>
<dbReference type="Proteomes" id="UP000053612">
    <property type="component" value="Unassembled WGS sequence"/>
</dbReference>
<gene>
    <name evidence="1" type="ORF">LMG9449_2577</name>
</gene>
<dbReference type="EMBL" id="LKLS01000214">
    <property type="protein sequence ID" value="KSU14336.1"/>
    <property type="molecule type" value="Genomic_DNA"/>
</dbReference>
<dbReference type="PATRIC" id="fig|1360.109.peg.557"/>
<protein>
    <submittedName>
        <fullName evidence="1">Uncharacterized protein</fullName>
    </submittedName>
</protein>
<dbReference type="RefSeq" id="WP_058225434.1">
    <property type="nucleotide sequence ID" value="NZ_LKLS01000214.1"/>
</dbReference>
<evidence type="ECO:0000313" key="2">
    <source>
        <dbReference type="Proteomes" id="UP000053612"/>
    </source>
</evidence>
<proteinExistence type="predicted"/>
<reference evidence="2" key="1">
    <citation type="submission" date="2015-10" db="EMBL/GenBank/DDBJ databases">
        <title>Draft Genome Sequences of 11 Lactococcus lactis subspecies cremoris strains.</title>
        <authorList>
            <person name="Wels M."/>
            <person name="Backus L."/>
            <person name="Boekhorst J."/>
            <person name="Dijkstra A."/>
            <person name="Beerthuizen M."/>
            <person name="Kelly W."/>
            <person name="Siezen R."/>
            <person name="Bachmann H."/>
            <person name="Van Hijum S."/>
        </authorList>
    </citation>
    <scope>NUCLEOTIDE SEQUENCE [LARGE SCALE GENOMIC DNA]</scope>
    <source>
        <strain evidence="2">LMG9449</strain>
    </source>
</reference>
<accession>A0A0V8DLD5</accession>